<sequence length="303" mass="34112">MTRKITILSLLFCAIQISCNNQKQEDYTTIVCTTNIIGDLLQQICPDNYKVVCMMGPGVDPHIYKPKPSDIRDLQDADVIVKNGLHLEGKMSEILENLGAEKMIISVAEGISDSSYITTSEFQDGVDPHLWFDPCIWWQGIEYTANKLKEYFPEDAQKFDDKLNTYKKLFFTSISATEDIIFSIPPEQRVLVTAHDAFSYFAKRYEFELLTIQGLSTQVDFSIKTIEELSNSIVEKKVPCAFVESSVPKKSINTLISVCRQKGHNLRLGGTLYSDALGAPQSSSETYLGMFRNNAKQIANCLN</sequence>
<dbReference type="PRINTS" id="PR00691">
    <property type="entry name" value="ADHESINB"/>
</dbReference>
<dbReference type="EMBL" id="VORB01000002">
    <property type="protein sequence ID" value="TXC82163.1"/>
    <property type="molecule type" value="Genomic_DNA"/>
</dbReference>
<dbReference type="Pfam" id="PF01297">
    <property type="entry name" value="ZnuA"/>
    <property type="match status" value="1"/>
</dbReference>
<dbReference type="InterPro" id="IPR006128">
    <property type="entry name" value="Lipoprotein_PsaA-like"/>
</dbReference>
<dbReference type="InterPro" id="IPR006127">
    <property type="entry name" value="ZnuA-like"/>
</dbReference>
<dbReference type="OrthoDB" id="9793396at2"/>
<dbReference type="GO" id="GO:0030313">
    <property type="term" value="C:cell envelope"/>
    <property type="evidence" value="ECO:0007669"/>
    <property type="project" value="UniProtKB-SubCell"/>
</dbReference>
<comment type="subcellular location">
    <subcellularLocation>
        <location evidence="1">Cell envelope</location>
    </subcellularLocation>
</comment>
<dbReference type="InterPro" id="IPR050492">
    <property type="entry name" value="Bact_metal-bind_prot9"/>
</dbReference>
<proteinExistence type="inferred from homology"/>
<organism evidence="7 8">
    <name type="scientific">Luteibaculum oceani</name>
    <dbReference type="NCBI Taxonomy" id="1294296"/>
    <lineage>
        <taxon>Bacteria</taxon>
        <taxon>Pseudomonadati</taxon>
        <taxon>Bacteroidota</taxon>
        <taxon>Flavobacteriia</taxon>
        <taxon>Flavobacteriales</taxon>
        <taxon>Luteibaculaceae</taxon>
        <taxon>Luteibaculum</taxon>
    </lineage>
</organism>
<dbReference type="PANTHER" id="PTHR42953">
    <property type="entry name" value="HIGH-AFFINITY ZINC UPTAKE SYSTEM PROTEIN ZNUA-RELATED"/>
    <property type="match status" value="1"/>
</dbReference>
<comment type="similarity">
    <text evidence="2 6">Belongs to the bacterial solute-binding protein 9 family.</text>
</comment>
<dbReference type="AlphaFoldDB" id="A0A5C6V9J1"/>
<dbReference type="PRINTS" id="PR00690">
    <property type="entry name" value="ADHESNFAMILY"/>
</dbReference>
<dbReference type="SUPFAM" id="SSF53807">
    <property type="entry name" value="Helical backbone' metal receptor"/>
    <property type="match status" value="1"/>
</dbReference>
<evidence type="ECO:0000256" key="1">
    <source>
        <dbReference type="ARBA" id="ARBA00004196"/>
    </source>
</evidence>
<dbReference type="Gene3D" id="3.40.50.1980">
    <property type="entry name" value="Nitrogenase molybdenum iron protein domain"/>
    <property type="match status" value="2"/>
</dbReference>
<name>A0A5C6V9J1_9FLAO</name>
<evidence type="ECO:0000256" key="3">
    <source>
        <dbReference type="ARBA" id="ARBA00022448"/>
    </source>
</evidence>
<dbReference type="Proteomes" id="UP000321168">
    <property type="component" value="Unassembled WGS sequence"/>
</dbReference>
<keyword evidence="5" id="KW-0732">Signal</keyword>
<protein>
    <submittedName>
        <fullName evidence="7">Manganese transporter</fullName>
    </submittedName>
</protein>
<dbReference type="PANTHER" id="PTHR42953:SF1">
    <property type="entry name" value="METAL-BINDING PROTEIN HI_0362-RELATED"/>
    <property type="match status" value="1"/>
</dbReference>
<evidence type="ECO:0000256" key="5">
    <source>
        <dbReference type="ARBA" id="ARBA00022729"/>
    </source>
</evidence>
<accession>A0A5C6V9J1</accession>
<dbReference type="InterPro" id="IPR006129">
    <property type="entry name" value="AdhesinB"/>
</dbReference>
<comment type="caution">
    <text evidence="7">The sequence shown here is derived from an EMBL/GenBank/DDBJ whole genome shotgun (WGS) entry which is preliminary data.</text>
</comment>
<keyword evidence="4" id="KW-0479">Metal-binding</keyword>
<dbReference type="RefSeq" id="WP_147013422.1">
    <property type="nucleotide sequence ID" value="NZ_VORB01000002.1"/>
</dbReference>
<dbReference type="GO" id="GO:0046872">
    <property type="term" value="F:metal ion binding"/>
    <property type="evidence" value="ECO:0007669"/>
    <property type="project" value="UniProtKB-KW"/>
</dbReference>
<dbReference type="GO" id="GO:0007155">
    <property type="term" value="P:cell adhesion"/>
    <property type="evidence" value="ECO:0007669"/>
    <property type="project" value="InterPro"/>
</dbReference>
<reference evidence="7 8" key="1">
    <citation type="submission" date="2019-08" db="EMBL/GenBank/DDBJ databases">
        <title>Genome of Luteibaculum oceani JCM 18817.</title>
        <authorList>
            <person name="Bowman J.P."/>
        </authorList>
    </citation>
    <scope>NUCLEOTIDE SEQUENCE [LARGE SCALE GENOMIC DNA]</scope>
    <source>
        <strain evidence="7 8">JCM 18817</strain>
    </source>
</reference>
<evidence type="ECO:0000313" key="7">
    <source>
        <dbReference type="EMBL" id="TXC82163.1"/>
    </source>
</evidence>
<evidence type="ECO:0000313" key="8">
    <source>
        <dbReference type="Proteomes" id="UP000321168"/>
    </source>
</evidence>
<evidence type="ECO:0000256" key="2">
    <source>
        <dbReference type="ARBA" id="ARBA00011028"/>
    </source>
</evidence>
<gene>
    <name evidence="7" type="ORF">FRX97_03455</name>
</gene>
<keyword evidence="3 6" id="KW-0813">Transport</keyword>
<dbReference type="GO" id="GO:0030001">
    <property type="term" value="P:metal ion transport"/>
    <property type="evidence" value="ECO:0007669"/>
    <property type="project" value="InterPro"/>
</dbReference>
<evidence type="ECO:0000256" key="4">
    <source>
        <dbReference type="ARBA" id="ARBA00022723"/>
    </source>
</evidence>
<evidence type="ECO:0000256" key="6">
    <source>
        <dbReference type="RuleBase" id="RU003512"/>
    </source>
</evidence>
<keyword evidence="8" id="KW-1185">Reference proteome</keyword>